<evidence type="ECO:0000259" key="2">
    <source>
        <dbReference type="Pfam" id="PF00892"/>
    </source>
</evidence>
<feature type="transmembrane region" description="Helical" evidence="1">
    <location>
        <begin position="106"/>
        <end position="125"/>
    </location>
</feature>
<dbReference type="PANTHER" id="PTHR22911:SF76">
    <property type="entry name" value="EAMA DOMAIN-CONTAINING PROTEIN"/>
    <property type="match status" value="1"/>
</dbReference>
<dbReference type="Pfam" id="PF00892">
    <property type="entry name" value="EamA"/>
    <property type="match status" value="2"/>
</dbReference>
<dbReference type="Proteomes" id="UP000190675">
    <property type="component" value="Chromosome I"/>
</dbReference>
<organism evidence="3 4">
    <name type="scientific">Bradyrhizobium erythrophlei</name>
    <dbReference type="NCBI Taxonomy" id="1437360"/>
    <lineage>
        <taxon>Bacteria</taxon>
        <taxon>Pseudomonadati</taxon>
        <taxon>Pseudomonadota</taxon>
        <taxon>Alphaproteobacteria</taxon>
        <taxon>Hyphomicrobiales</taxon>
        <taxon>Nitrobacteraceae</taxon>
        <taxon>Bradyrhizobium</taxon>
    </lineage>
</organism>
<gene>
    <name evidence="3" type="ORF">SAMN05444169_1646</name>
</gene>
<dbReference type="InterPro" id="IPR037185">
    <property type="entry name" value="EmrE-like"/>
</dbReference>
<feature type="transmembrane region" description="Helical" evidence="1">
    <location>
        <begin position="162"/>
        <end position="182"/>
    </location>
</feature>
<evidence type="ECO:0000256" key="1">
    <source>
        <dbReference type="SAM" id="Phobius"/>
    </source>
</evidence>
<dbReference type="InterPro" id="IPR000620">
    <property type="entry name" value="EamA_dom"/>
</dbReference>
<feature type="transmembrane region" description="Helical" evidence="1">
    <location>
        <begin position="73"/>
        <end position="94"/>
    </location>
</feature>
<protein>
    <submittedName>
        <fullName evidence="3">Permease of the drug/metabolite transporter (DMT) superfamily</fullName>
    </submittedName>
</protein>
<feature type="domain" description="EamA" evidence="2">
    <location>
        <begin position="48"/>
        <end position="177"/>
    </location>
</feature>
<feature type="transmembrane region" description="Helical" evidence="1">
    <location>
        <begin position="137"/>
        <end position="155"/>
    </location>
</feature>
<feature type="transmembrane region" description="Helical" evidence="1">
    <location>
        <begin position="251"/>
        <end position="269"/>
    </location>
</feature>
<keyword evidence="1" id="KW-0472">Membrane</keyword>
<feature type="transmembrane region" description="Helical" evidence="1">
    <location>
        <begin position="220"/>
        <end position="239"/>
    </location>
</feature>
<feature type="transmembrane region" description="Helical" evidence="1">
    <location>
        <begin position="47"/>
        <end position="67"/>
    </location>
</feature>
<keyword evidence="1" id="KW-1133">Transmembrane helix</keyword>
<name>A0A1M5IL14_9BRAD</name>
<dbReference type="GO" id="GO:0016020">
    <property type="term" value="C:membrane"/>
    <property type="evidence" value="ECO:0007669"/>
    <property type="project" value="InterPro"/>
</dbReference>
<feature type="transmembrane region" description="Helical" evidence="1">
    <location>
        <begin position="188"/>
        <end position="208"/>
    </location>
</feature>
<feature type="transmembrane region" description="Helical" evidence="1">
    <location>
        <begin position="281"/>
        <end position="302"/>
    </location>
</feature>
<proteinExistence type="predicted"/>
<dbReference type="AlphaFoldDB" id="A0A1M5IL14"/>
<keyword evidence="1" id="KW-0812">Transmembrane</keyword>
<feature type="domain" description="EamA" evidence="2">
    <location>
        <begin position="191"/>
        <end position="320"/>
    </location>
</feature>
<reference evidence="3 4" key="1">
    <citation type="submission" date="2016-11" db="EMBL/GenBank/DDBJ databases">
        <authorList>
            <person name="Jaros S."/>
            <person name="Januszkiewicz K."/>
            <person name="Wedrychowicz H."/>
        </authorList>
    </citation>
    <scope>NUCLEOTIDE SEQUENCE [LARGE SCALE GENOMIC DNA]</scope>
    <source>
        <strain evidence="3 4">GAS242</strain>
    </source>
</reference>
<dbReference type="EMBL" id="LT670818">
    <property type="protein sequence ID" value="SHG28961.1"/>
    <property type="molecule type" value="Genomic_DNA"/>
</dbReference>
<evidence type="ECO:0000313" key="3">
    <source>
        <dbReference type="EMBL" id="SHG28961.1"/>
    </source>
</evidence>
<feature type="transmembrane region" description="Helical" evidence="1">
    <location>
        <begin position="308"/>
        <end position="327"/>
    </location>
</feature>
<dbReference type="SUPFAM" id="SSF103481">
    <property type="entry name" value="Multidrug resistance efflux transporter EmrE"/>
    <property type="match status" value="1"/>
</dbReference>
<accession>A0A1M5IL14</accession>
<dbReference type="PANTHER" id="PTHR22911">
    <property type="entry name" value="ACYL-MALONYL CONDENSING ENZYME-RELATED"/>
    <property type="match status" value="1"/>
</dbReference>
<sequence>MPGLVPGIHVFTTTSKDVDGRDKPGHDGTCFDLAPAHLPNAMTSRTATLIGLTAILMWSLLSALTVATGKIPAFQLAAMTFAIGAVVGCLTWIGRPDAIRALRQQPLAWVVGVGGLFGYHALYFLALRFAPPAEAGLLNYLWPLLIVLFSSLLPGERLAPHHIIGALLGLAGTVLLFAGNSLSGFAPGQVPGLAAAFVAAFVWAAYSVMSRKLKAVPTDAVAGFCAATALLAALVHGLVEETVWPDTMTQWLSVAALGVGPVGAAFYAWDVGMKRGDIRVLGAASYATPLLSTSFLILAGFAQPSANIALAAVLIAGGGLIAARDMFRRRYAAGRQP</sequence>
<evidence type="ECO:0000313" key="4">
    <source>
        <dbReference type="Proteomes" id="UP000190675"/>
    </source>
</evidence>